<feature type="region of interest" description="Disordered" evidence="1">
    <location>
        <begin position="102"/>
        <end position="143"/>
    </location>
</feature>
<dbReference type="EMBL" id="MU004303">
    <property type="protein sequence ID" value="KAF2659946.1"/>
    <property type="molecule type" value="Genomic_DNA"/>
</dbReference>
<sequence>MTKRHSKEHKRNRSPPRSMGICAGCSYEITPSSTNGPGGAMASTKTPVDPNPVLGPCGGCKEIIKANSVYEPGNGVTSPENCGCIWHRRCLSERTGEDGFMANCPLHRESADDGDAGEDGKGAEEEHDEDRGEDAGKDASRVG</sequence>
<evidence type="ECO:0000313" key="3">
    <source>
        <dbReference type="Proteomes" id="UP000799324"/>
    </source>
</evidence>
<evidence type="ECO:0000313" key="2">
    <source>
        <dbReference type="EMBL" id="KAF2659946.1"/>
    </source>
</evidence>
<dbReference type="AlphaFoldDB" id="A0A6A6TKH8"/>
<dbReference type="Proteomes" id="UP000799324">
    <property type="component" value="Unassembled WGS sequence"/>
</dbReference>
<keyword evidence="3" id="KW-1185">Reference proteome</keyword>
<protein>
    <submittedName>
        <fullName evidence="2">Uncharacterized protein</fullName>
    </submittedName>
</protein>
<gene>
    <name evidence="2" type="ORF">K491DRAFT_675220</name>
</gene>
<accession>A0A6A6TKH8</accession>
<name>A0A6A6TKH8_9PLEO</name>
<feature type="compositionally biased region" description="Basic residues" evidence="1">
    <location>
        <begin position="1"/>
        <end position="14"/>
    </location>
</feature>
<proteinExistence type="predicted"/>
<feature type="region of interest" description="Disordered" evidence="1">
    <location>
        <begin position="1"/>
        <end position="23"/>
    </location>
</feature>
<evidence type="ECO:0000256" key="1">
    <source>
        <dbReference type="SAM" id="MobiDB-lite"/>
    </source>
</evidence>
<organism evidence="2 3">
    <name type="scientific">Lophiostoma macrostomum CBS 122681</name>
    <dbReference type="NCBI Taxonomy" id="1314788"/>
    <lineage>
        <taxon>Eukaryota</taxon>
        <taxon>Fungi</taxon>
        <taxon>Dikarya</taxon>
        <taxon>Ascomycota</taxon>
        <taxon>Pezizomycotina</taxon>
        <taxon>Dothideomycetes</taxon>
        <taxon>Pleosporomycetidae</taxon>
        <taxon>Pleosporales</taxon>
        <taxon>Lophiostomataceae</taxon>
        <taxon>Lophiostoma</taxon>
    </lineage>
</organism>
<feature type="compositionally biased region" description="Basic and acidic residues" evidence="1">
    <location>
        <begin position="118"/>
        <end position="143"/>
    </location>
</feature>
<reference evidence="2" key="1">
    <citation type="journal article" date="2020" name="Stud. Mycol.">
        <title>101 Dothideomycetes genomes: a test case for predicting lifestyles and emergence of pathogens.</title>
        <authorList>
            <person name="Haridas S."/>
            <person name="Albert R."/>
            <person name="Binder M."/>
            <person name="Bloem J."/>
            <person name="Labutti K."/>
            <person name="Salamov A."/>
            <person name="Andreopoulos B."/>
            <person name="Baker S."/>
            <person name="Barry K."/>
            <person name="Bills G."/>
            <person name="Bluhm B."/>
            <person name="Cannon C."/>
            <person name="Castanera R."/>
            <person name="Culley D."/>
            <person name="Daum C."/>
            <person name="Ezra D."/>
            <person name="Gonzalez J."/>
            <person name="Henrissat B."/>
            <person name="Kuo A."/>
            <person name="Liang C."/>
            <person name="Lipzen A."/>
            <person name="Lutzoni F."/>
            <person name="Magnuson J."/>
            <person name="Mondo S."/>
            <person name="Nolan M."/>
            <person name="Ohm R."/>
            <person name="Pangilinan J."/>
            <person name="Park H.-J."/>
            <person name="Ramirez L."/>
            <person name="Alfaro M."/>
            <person name="Sun H."/>
            <person name="Tritt A."/>
            <person name="Yoshinaga Y."/>
            <person name="Zwiers L.-H."/>
            <person name="Turgeon B."/>
            <person name="Goodwin S."/>
            <person name="Spatafora J."/>
            <person name="Crous P."/>
            <person name="Grigoriev I."/>
        </authorList>
    </citation>
    <scope>NUCLEOTIDE SEQUENCE</scope>
    <source>
        <strain evidence="2">CBS 122681</strain>
    </source>
</reference>